<protein>
    <recommendedName>
        <fullName evidence="1">HEPN AbiU2-like domain-containing protein</fullName>
    </recommendedName>
</protein>
<proteinExistence type="predicted"/>
<name>A0A3S0X6H3_9PROT</name>
<evidence type="ECO:0000313" key="2">
    <source>
        <dbReference type="EMBL" id="RUQ60134.1"/>
    </source>
</evidence>
<keyword evidence="3" id="KW-1185">Reference proteome</keyword>
<dbReference type="Pfam" id="PF18734">
    <property type="entry name" value="HEPN_AbiU2"/>
    <property type="match status" value="1"/>
</dbReference>
<comment type="caution">
    <text evidence="2">The sequence shown here is derived from an EMBL/GenBank/DDBJ whole genome shotgun (WGS) entry which is preliminary data.</text>
</comment>
<dbReference type="Proteomes" id="UP000280346">
    <property type="component" value="Unassembled WGS sequence"/>
</dbReference>
<organism evidence="2 3">
    <name type="scientific">Azospirillum doebereinerae</name>
    <dbReference type="NCBI Taxonomy" id="92933"/>
    <lineage>
        <taxon>Bacteria</taxon>
        <taxon>Pseudomonadati</taxon>
        <taxon>Pseudomonadota</taxon>
        <taxon>Alphaproteobacteria</taxon>
        <taxon>Rhodospirillales</taxon>
        <taxon>Azospirillaceae</taxon>
        <taxon>Azospirillum</taxon>
    </lineage>
</organism>
<dbReference type="AlphaFoldDB" id="A0A3S0X6H3"/>
<sequence>MIVSDVKAAIQVDAMHKAGNEIVGAFMLGKAWYEAHGYNIVLRSLITAEILALNRIYDWRERRPLHQQNKASIPVVLALLEDDDTLVHFQDEARLWNPGMGFEDHNAALVVESIGDARSKWEALWQPGHDGRAHLDTLRAYRDSRVAHVLVDVLPGVIPQYSHLPLLLLETLPIIKPLALALTGIEHDFESMLRESSRQAEAFWRSFLAGAPPAPSLIPRLAGCS</sequence>
<feature type="domain" description="HEPN AbiU2-like" evidence="1">
    <location>
        <begin position="34"/>
        <end position="203"/>
    </location>
</feature>
<dbReference type="RefSeq" id="WP_127005147.1">
    <property type="nucleotide sequence ID" value="NZ_JBNPXW010000036.1"/>
</dbReference>
<accession>A0A3S0X6H3</accession>
<reference evidence="2 3" key="1">
    <citation type="submission" date="2018-12" db="EMBL/GenBank/DDBJ databases">
        <authorList>
            <person name="Yang Y."/>
        </authorList>
    </citation>
    <scope>NUCLEOTIDE SEQUENCE [LARGE SCALE GENOMIC DNA]</scope>
    <source>
        <strain evidence="2 3">GSF71</strain>
    </source>
</reference>
<evidence type="ECO:0000313" key="3">
    <source>
        <dbReference type="Proteomes" id="UP000280346"/>
    </source>
</evidence>
<dbReference type="InterPro" id="IPR040704">
    <property type="entry name" value="HEPN_AbiU2"/>
</dbReference>
<gene>
    <name evidence="2" type="ORF">EJ913_30730</name>
</gene>
<evidence type="ECO:0000259" key="1">
    <source>
        <dbReference type="Pfam" id="PF18734"/>
    </source>
</evidence>
<dbReference type="EMBL" id="RZIJ01000056">
    <property type="protein sequence ID" value="RUQ60134.1"/>
    <property type="molecule type" value="Genomic_DNA"/>
</dbReference>